<keyword evidence="2" id="KW-1185">Reference proteome</keyword>
<evidence type="ECO:0000313" key="2">
    <source>
        <dbReference type="Proteomes" id="UP000054058"/>
    </source>
</evidence>
<accession>X7E8X6</accession>
<dbReference type="OrthoDB" id="5494042at2"/>
<sequence>MGDVTNGLSQINVAVKVDIIKPKLWLKQFFIKRALSGVTGKPLYQYQVSADEYLSLKCCVSKADAQNSFGDLCPDWSAAFVLFCSEWFRREYTNQWSWQPIWQSLSFQLNPVDVKNIVEKGLSDYWQRSVLQYQSEHNNYLGSVFSEGGLPFKLLIDKNNHFQKLFKQVLSRYQHATLLGKTTHELVEECVNKLPQAFKENTSIKLIGDMADKLLSMVDVFELENKEDPAKHLDQVNGHWRSQFPLPLDDQIGSDFLNNLLTSATKEVKKQGIKRGELQAKHFLFLQSDVIKSEVTLPTNLTFGFSKEDVNSARIELAVYEGDVCLANAGVFHGHFEGLHTRLKMRLEKFQVTRQNTDKNLYLVAMQAGQQLAKMLIPYSWLEIGQVPVGFIQKNDMLIYAGQASFKVKTPNVWLLLPENCQVTNVVDTHLNDLNSLDKNSNDVEPSMIQEGQYLGLSLVKCQGKVCFENETKECFTIETNAPNDTGDQLSLQGKFLEWSSEPSHVFVGIPSYQWATNVPFEQRESLNLFLNGQAQNNLSLAENYGRQSLSYRNAKNQTLLRKRVGVLPQDFELSLTSADKPNEGIVTLKTRSLCCYQIKGVTEVRRDKSEANTQHIHLKGEGIPPDYFKLVVFVNLASDPIVLTLPFPSKGAVAYDKEGQVLKRQISLDALLGSRLHLFSDAGQSNYFELEISLKDYQVNYANTPTFQWRYRVENEPKVISLYALKEYIQELMSLKPELDSEVLVTVRGPAKNLDIIVKRYEAVLDHDRARNLICLQEGSGFDSSKIKPQLFKLAAPEERAYLLDSRRSENAATGDYELPRQLEDTGPWLVIPQAGSKISFRPKFILGRPQKFDVGQVLKHISQAVMAYHPQFCPDAFTPIIACMADKPSHSSWQYFITLKKQFYHLPLTTFQAWGELVKQPKALCLAILKFDADAGLIARLEKEYPIVWELIGIEDWRYAIEHYKSDLLEAKLPEAVVTQVIGGLIDRICTQIGVYEGAYQAYLKDGSKPQAFPTQIMQGLIIDNEDSWYQKLLQQHLDAKWPEKYDQELRRWFNFDSNFNLSIHTFHRHHQAVVLLPIYAAAVAAGKLDSEALFNKNNRVNNKLDATKAFHLRTIRDFDMDWFKPMYQFAVFQFLNKDIK</sequence>
<evidence type="ECO:0000313" key="1">
    <source>
        <dbReference type="EMBL" id="ETX11656.1"/>
    </source>
</evidence>
<reference evidence="1 2" key="1">
    <citation type="submission" date="2014-01" db="EMBL/GenBank/DDBJ databases">
        <title>Marinomonas ushuaiensis DSM 15871 Genome Sequencing.</title>
        <authorList>
            <person name="Lai Q."/>
            <person name="Shao Z.S."/>
        </authorList>
    </citation>
    <scope>NUCLEOTIDE SEQUENCE [LARGE SCALE GENOMIC DNA]</scope>
    <source>
        <strain evidence="1 2">DSM 15871</strain>
    </source>
</reference>
<dbReference type="RefSeq" id="WP_036159848.1">
    <property type="nucleotide sequence ID" value="NZ_JAMB01000003.1"/>
</dbReference>
<dbReference type="eggNOG" id="ENOG502Z8ER">
    <property type="taxonomic scope" value="Bacteria"/>
</dbReference>
<dbReference type="PATRIC" id="fig|1122207.3.peg.1044"/>
<name>X7E8X6_9GAMM</name>
<comment type="caution">
    <text evidence="1">The sequence shown here is derived from an EMBL/GenBank/DDBJ whole genome shotgun (WGS) entry which is preliminary data.</text>
</comment>
<organism evidence="1 2">
    <name type="scientific">Marinomonas ushuaiensis DSM 15871</name>
    <dbReference type="NCBI Taxonomy" id="1122207"/>
    <lineage>
        <taxon>Bacteria</taxon>
        <taxon>Pseudomonadati</taxon>
        <taxon>Pseudomonadota</taxon>
        <taxon>Gammaproteobacteria</taxon>
        <taxon>Oceanospirillales</taxon>
        <taxon>Oceanospirillaceae</taxon>
        <taxon>Marinomonas</taxon>
    </lineage>
</organism>
<dbReference type="InterPro" id="IPR047879">
    <property type="entry name" value="YjiT"/>
</dbReference>
<dbReference type="Proteomes" id="UP000054058">
    <property type="component" value="Unassembled WGS sequence"/>
</dbReference>
<protein>
    <submittedName>
        <fullName evidence="1">Uncharacterized protein</fullName>
    </submittedName>
</protein>
<dbReference type="NCBIfam" id="NF038336">
    <property type="entry name" value="YjiT_fam"/>
    <property type="match status" value="1"/>
</dbReference>
<dbReference type="EMBL" id="JAMB01000003">
    <property type="protein sequence ID" value="ETX11656.1"/>
    <property type="molecule type" value="Genomic_DNA"/>
</dbReference>
<dbReference type="AlphaFoldDB" id="X7E8X6"/>
<dbReference type="STRING" id="1122207.MUS1_09495"/>
<gene>
    <name evidence="1" type="ORF">MUS1_09495</name>
</gene>
<proteinExistence type="predicted"/>